<keyword evidence="11 13" id="KW-0472">Membrane</keyword>
<evidence type="ECO:0000256" key="4">
    <source>
        <dbReference type="ARBA" id="ARBA00022670"/>
    </source>
</evidence>
<evidence type="ECO:0000256" key="5">
    <source>
        <dbReference type="ARBA" id="ARBA00022692"/>
    </source>
</evidence>
<dbReference type="CDD" id="cd14789">
    <property type="entry name" value="Tiki"/>
    <property type="match status" value="1"/>
</dbReference>
<sequence>MVPASSLIFTMLLLLAQPVLNFVLNEAEKPLREHCSRRHTKAGKKNSYLWTLEDYPSVYIFGSIHQPFTSVWPRIPRNVKKAFKSSKKIYFEIDLTSSKYLLSIMKCQYLPYGQTLMDVLPPSVFNKLQNYLQHVQSQIPEWLNENEIKDKAENPDKVFKDMTKNWQRKRPIWILLQLASFNKESLQSRSIPALDLYMFIKGRKARKSIGHLESPEERCGLNNMNSTQAIIYLDEMLTKYNHTSYQPAKSNLTYHYVCGNLSNYVFSSKVNIKTSTQTSRLQTLRNFEDSLTKQLFLRRNKQMARKIIQEIKFERKRKNRRIFFTIGAGHLVGKGNIIELLKSKGFKPRHILATDSLRSQQKMNDPENKRRKLKSNTRKKKKVVKQSYPTLITSTYLETEQVTEERITLNVHHRSFPLNLGVHTGCNIFMTFFLSFIPRIVIY</sequence>
<proteinExistence type="inferred from homology"/>
<feature type="chain" id="PRO_5043467455" description="Metalloprotease TIKI homolog" evidence="15">
    <location>
        <begin position="22"/>
        <end position="443"/>
    </location>
</feature>
<keyword evidence="5 13" id="KW-0812">Transmembrane</keyword>
<dbReference type="EMBL" id="CACRXK020001800">
    <property type="protein sequence ID" value="CAB3991173.1"/>
    <property type="molecule type" value="Genomic_DNA"/>
</dbReference>
<keyword evidence="9 13" id="KW-1133">Transmembrane helix</keyword>
<keyword evidence="12" id="KW-0325">Glycoprotein</keyword>
<evidence type="ECO:0000256" key="8">
    <source>
        <dbReference type="ARBA" id="ARBA00022801"/>
    </source>
</evidence>
<dbReference type="GO" id="GO:0004222">
    <property type="term" value="F:metalloendopeptidase activity"/>
    <property type="evidence" value="ECO:0007669"/>
    <property type="project" value="UniProtKB-UniRule"/>
</dbReference>
<dbReference type="EC" id="3.4.-.-" evidence="13"/>
<dbReference type="GO" id="GO:0046872">
    <property type="term" value="F:metal ion binding"/>
    <property type="evidence" value="ECO:0007669"/>
    <property type="project" value="UniProtKB-UniRule"/>
</dbReference>
<keyword evidence="17" id="KW-1185">Reference proteome</keyword>
<evidence type="ECO:0000256" key="11">
    <source>
        <dbReference type="ARBA" id="ARBA00023136"/>
    </source>
</evidence>
<evidence type="ECO:0000313" key="16">
    <source>
        <dbReference type="EMBL" id="CAB3991173.1"/>
    </source>
</evidence>
<evidence type="ECO:0000256" key="9">
    <source>
        <dbReference type="ARBA" id="ARBA00022989"/>
    </source>
</evidence>
<reference evidence="16" key="1">
    <citation type="submission" date="2020-04" db="EMBL/GenBank/DDBJ databases">
        <authorList>
            <person name="Alioto T."/>
            <person name="Alioto T."/>
            <person name="Gomez Garrido J."/>
        </authorList>
    </citation>
    <scope>NUCLEOTIDE SEQUENCE</scope>
    <source>
        <strain evidence="16">A484AB</strain>
    </source>
</reference>
<evidence type="ECO:0000256" key="1">
    <source>
        <dbReference type="ARBA" id="ARBA00001941"/>
    </source>
</evidence>
<dbReference type="PANTHER" id="PTHR31120:SF6">
    <property type="entry name" value="METALLOPROTEASE TIKI HOMOLOG"/>
    <property type="match status" value="1"/>
</dbReference>
<keyword evidence="4 13" id="KW-0645">Protease</keyword>
<comment type="function">
    <text evidence="13">Metalloprotease that acts as a negative regulator of the Wnt signaling pathway.</text>
</comment>
<evidence type="ECO:0000256" key="13">
    <source>
        <dbReference type="RuleBase" id="RU369069"/>
    </source>
</evidence>
<keyword evidence="6 13" id="KW-0479">Metal-binding</keyword>
<keyword evidence="10 13" id="KW-0482">Metalloprotease</keyword>
<feature type="transmembrane region" description="Helical" evidence="13">
    <location>
        <begin position="420"/>
        <end position="442"/>
    </location>
</feature>
<comment type="similarity">
    <text evidence="3 13">Belongs to the TIKI family.</text>
</comment>
<keyword evidence="7 13" id="KW-0732">Signal</keyword>
<dbReference type="GO" id="GO:0030178">
    <property type="term" value="P:negative regulation of Wnt signaling pathway"/>
    <property type="evidence" value="ECO:0007669"/>
    <property type="project" value="UniProtKB-UniRule"/>
</dbReference>
<comment type="subcellular location">
    <subcellularLocation>
        <location evidence="13">Cell membrane</location>
        <topology evidence="13">Single-pass type I membrane protein</topology>
    </subcellularLocation>
    <subcellularLocation>
        <location evidence="2">Membrane</location>
        <topology evidence="2">Single-pass type I membrane protein</topology>
    </subcellularLocation>
</comment>
<dbReference type="OrthoDB" id="9947882at2759"/>
<evidence type="ECO:0000256" key="6">
    <source>
        <dbReference type="ARBA" id="ARBA00022723"/>
    </source>
</evidence>
<feature type="compositionally biased region" description="Basic residues" evidence="14">
    <location>
        <begin position="369"/>
        <end position="380"/>
    </location>
</feature>
<organism evidence="16 17">
    <name type="scientific">Paramuricea clavata</name>
    <name type="common">Red gorgonian</name>
    <name type="synonym">Violescent sea-whip</name>
    <dbReference type="NCBI Taxonomy" id="317549"/>
    <lineage>
        <taxon>Eukaryota</taxon>
        <taxon>Metazoa</taxon>
        <taxon>Cnidaria</taxon>
        <taxon>Anthozoa</taxon>
        <taxon>Octocorallia</taxon>
        <taxon>Malacalcyonacea</taxon>
        <taxon>Plexauridae</taxon>
        <taxon>Paramuricea</taxon>
    </lineage>
</organism>
<evidence type="ECO:0000256" key="10">
    <source>
        <dbReference type="ARBA" id="ARBA00023049"/>
    </source>
</evidence>
<evidence type="ECO:0000256" key="7">
    <source>
        <dbReference type="ARBA" id="ARBA00022729"/>
    </source>
</evidence>
<keyword evidence="13" id="KW-1003">Cell membrane</keyword>
<dbReference type="Proteomes" id="UP001152795">
    <property type="component" value="Unassembled WGS sequence"/>
</dbReference>
<dbReference type="GO" id="GO:0016055">
    <property type="term" value="P:Wnt signaling pathway"/>
    <property type="evidence" value="ECO:0007669"/>
    <property type="project" value="UniProtKB-KW"/>
</dbReference>
<evidence type="ECO:0000256" key="2">
    <source>
        <dbReference type="ARBA" id="ARBA00004479"/>
    </source>
</evidence>
<dbReference type="GO" id="GO:0005886">
    <property type="term" value="C:plasma membrane"/>
    <property type="evidence" value="ECO:0007669"/>
    <property type="project" value="UniProtKB-SubCell"/>
</dbReference>
<name>A0A7D9HSU3_PARCT</name>
<dbReference type="Pfam" id="PF01963">
    <property type="entry name" value="TraB_PrgY_gumN"/>
    <property type="match status" value="1"/>
</dbReference>
<keyword evidence="8 13" id="KW-0378">Hydrolase</keyword>
<comment type="cofactor">
    <cofactor evidence="13">
        <name>Mn(2+)</name>
        <dbReference type="ChEBI" id="CHEBI:29035"/>
    </cofactor>
    <cofactor evidence="13">
        <name>Co(2+)</name>
        <dbReference type="ChEBI" id="CHEBI:48828"/>
    </cofactor>
    <text evidence="13">Divalent metal cations. Mn(2+) or Co(2+).</text>
</comment>
<keyword evidence="13" id="KW-0879">Wnt signaling pathway</keyword>
<dbReference type="AlphaFoldDB" id="A0A7D9HSU3"/>
<gene>
    <name evidence="16" type="ORF">PACLA_8A054076</name>
</gene>
<comment type="cofactor">
    <cofactor evidence="1">
        <name>Co(2+)</name>
        <dbReference type="ChEBI" id="CHEBI:48828"/>
    </cofactor>
</comment>
<evidence type="ECO:0000256" key="3">
    <source>
        <dbReference type="ARBA" id="ARBA00008261"/>
    </source>
</evidence>
<accession>A0A7D9HSU3</accession>
<feature type="signal peptide" evidence="15">
    <location>
        <begin position="1"/>
        <end position="21"/>
    </location>
</feature>
<feature type="region of interest" description="Disordered" evidence="14">
    <location>
        <begin position="360"/>
        <end position="380"/>
    </location>
</feature>
<evidence type="ECO:0000256" key="14">
    <source>
        <dbReference type="SAM" id="MobiDB-lite"/>
    </source>
</evidence>
<comment type="caution">
    <text evidence="16">The sequence shown here is derived from an EMBL/GenBank/DDBJ whole genome shotgun (WGS) entry which is preliminary data.</text>
</comment>
<dbReference type="GO" id="GO:0006508">
    <property type="term" value="P:proteolysis"/>
    <property type="evidence" value="ECO:0007669"/>
    <property type="project" value="UniProtKB-KW"/>
</dbReference>
<evidence type="ECO:0000256" key="15">
    <source>
        <dbReference type="SAM" id="SignalP"/>
    </source>
</evidence>
<dbReference type="InterPro" id="IPR040230">
    <property type="entry name" value="TIKI1/2-like"/>
</dbReference>
<evidence type="ECO:0000313" key="17">
    <source>
        <dbReference type="Proteomes" id="UP001152795"/>
    </source>
</evidence>
<protein>
    <recommendedName>
        <fullName evidence="13">Metalloprotease TIKI homolog</fullName>
        <ecNumber evidence="13">3.4.-.-</ecNumber>
    </recommendedName>
</protein>
<dbReference type="PANTHER" id="PTHR31120">
    <property type="entry name" value="METALLOPROTEASE TIKI"/>
    <property type="match status" value="1"/>
</dbReference>
<dbReference type="InterPro" id="IPR002816">
    <property type="entry name" value="TraB/PrgY/GumN_fam"/>
</dbReference>
<evidence type="ECO:0000256" key="12">
    <source>
        <dbReference type="ARBA" id="ARBA00023180"/>
    </source>
</evidence>